<feature type="compositionally biased region" description="Polar residues" evidence="1">
    <location>
        <begin position="273"/>
        <end position="292"/>
    </location>
</feature>
<dbReference type="InterPro" id="IPR012677">
    <property type="entry name" value="Nucleotide-bd_a/b_plait_sf"/>
</dbReference>
<proteinExistence type="predicted"/>
<feature type="region of interest" description="Disordered" evidence="1">
    <location>
        <begin position="596"/>
        <end position="647"/>
    </location>
</feature>
<protein>
    <submittedName>
        <fullName evidence="2">Uncharacterized protein</fullName>
    </submittedName>
</protein>
<feature type="region of interest" description="Disordered" evidence="1">
    <location>
        <begin position="265"/>
        <end position="292"/>
    </location>
</feature>
<dbReference type="CDD" id="cd00590">
    <property type="entry name" value="RRM_SF"/>
    <property type="match status" value="1"/>
</dbReference>
<dbReference type="OrthoDB" id="6423347at2759"/>
<dbReference type="AlphaFoldDB" id="A0A8X6PRW8"/>
<dbReference type="SUPFAM" id="SSF54928">
    <property type="entry name" value="RNA-binding domain, RBD"/>
    <property type="match status" value="1"/>
</dbReference>
<name>A0A8X6PRW8_NEPPI</name>
<keyword evidence="3" id="KW-1185">Reference proteome</keyword>
<accession>A0A8X6PRW8</accession>
<dbReference type="InterPro" id="IPR035979">
    <property type="entry name" value="RBD_domain_sf"/>
</dbReference>
<dbReference type="EMBL" id="BMAW01118669">
    <property type="protein sequence ID" value="GFT80960.1"/>
    <property type="molecule type" value="Genomic_DNA"/>
</dbReference>
<dbReference type="Gene3D" id="3.30.70.330">
    <property type="match status" value="1"/>
</dbReference>
<dbReference type="GO" id="GO:0003676">
    <property type="term" value="F:nucleic acid binding"/>
    <property type="evidence" value="ECO:0007669"/>
    <property type="project" value="InterPro"/>
</dbReference>
<evidence type="ECO:0000313" key="2">
    <source>
        <dbReference type="EMBL" id="GFT80960.1"/>
    </source>
</evidence>
<sequence length="722" mass="80608">MAYYYKISSDDNESVFPSDGIEAYEGNSSGFTGPCIKYDFSKHVLIELLDNVTPEAKLWSELRLSQNRNIIHKRMIVDPHRVNCRRAIVVCDTAAEAKELSQRLSQTKIRKRTICAVVIQELLSDVCLFEKQIRQYGDKRSQHQFLYVSDLTRCREPSGLAQYLRGKFSPFGTILSIFVSEDKDGYAHPEGVIKFAHLSEAFAAELAYDQCAVAMERLSVTTHHNILLSQCDLRARLREAHLRQSSEFNPRFSSESQTLDNESNFHDTVMLPDNSSKANDVTKNDIQGPDESSSVLEKIPLSDSAEIADALKNPCESNFVDCLQSITKCNETSFSKTISGNSVSFSESELNSIDKSAIYDSSISPKSVKNKTWSSRILGWITDLPNNDASERSVVGNGTNQNHNVFSTANSEDVVSDTSFVTCKNADFISSCHSSPSLEDINHINDETLLADKTFSNESVCNPSCSFDEEKSDATIEQESTLLLNKKESENFAVKSLKRKNSSILTQKLSLKSKKMNYSQSDFDLDAETTVELSPAHDTFQCSVLLSSVPELDEFARNLSPKKSPIVFLEKLSASQIEAATSKTDDQSFANSEKIFNNSHQEGENIPDSFDRMSSKSLPTKSRPIRRSKRMVSQESDKRSWDLSRPPLKKDVTTKKLSAASINLCDKKDHLSKLEEEGDKSVLRAWLKKELIASTNNQVTKCQESTKSIVCATANKDVLISG</sequence>
<reference evidence="2" key="1">
    <citation type="submission" date="2020-08" db="EMBL/GenBank/DDBJ databases">
        <title>Multicomponent nature underlies the extraordinary mechanical properties of spider dragline silk.</title>
        <authorList>
            <person name="Kono N."/>
            <person name="Nakamura H."/>
            <person name="Mori M."/>
            <person name="Yoshida Y."/>
            <person name="Ohtoshi R."/>
            <person name="Malay A.D."/>
            <person name="Moran D.A.P."/>
            <person name="Tomita M."/>
            <person name="Numata K."/>
            <person name="Arakawa K."/>
        </authorList>
    </citation>
    <scope>NUCLEOTIDE SEQUENCE</scope>
</reference>
<comment type="caution">
    <text evidence="2">The sequence shown here is derived from an EMBL/GenBank/DDBJ whole genome shotgun (WGS) entry which is preliminary data.</text>
</comment>
<evidence type="ECO:0000313" key="3">
    <source>
        <dbReference type="Proteomes" id="UP000887013"/>
    </source>
</evidence>
<evidence type="ECO:0000256" key="1">
    <source>
        <dbReference type="SAM" id="MobiDB-lite"/>
    </source>
</evidence>
<organism evidence="2 3">
    <name type="scientific">Nephila pilipes</name>
    <name type="common">Giant wood spider</name>
    <name type="synonym">Nephila maculata</name>
    <dbReference type="NCBI Taxonomy" id="299642"/>
    <lineage>
        <taxon>Eukaryota</taxon>
        <taxon>Metazoa</taxon>
        <taxon>Ecdysozoa</taxon>
        <taxon>Arthropoda</taxon>
        <taxon>Chelicerata</taxon>
        <taxon>Arachnida</taxon>
        <taxon>Araneae</taxon>
        <taxon>Araneomorphae</taxon>
        <taxon>Entelegynae</taxon>
        <taxon>Araneoidea</taxon>
        <taxon>Nephilidae</taxon>
        <taxon>Nephila</taxon>
    </lineage>
</organism>
<gene>
    <name evidence="2" type="primary">NCL1_51743</name>
    <name evidence="2" type="ORF">NPIL_131201</name>
</gene>
<feature type="compositionally biased region" description="Basic and acidic residues" evidence="1">
    <location>
        <begin position="635"/>
        <end position="647"/>
    </location>
</feature>
<dbReference type="Proteomes" id="UP000887013">
    <property type="component" value="Unassembled WGS sequence"/>
</dbReference>